<dbReference type="InterPro" id="IPR016163">
    <property type="entry name" value="Ald_DH_C"/>
</dbReference>
<evidence type="ECO:0000313" key="6">
    <source>
        <dbReference type="EMBL" id="ORA85000.1"/>
    </source>
</evidence>
<dbReference type="PROSITE" id="PS00687">
    <property type="entry name" value="ALDEHYDE_DEHYDR_GLU"/>
    <property type="match status" value="1"/>
</dbReference>
<gene>
    <name evidence="6" type="ORF">BST29_02025</name>
</gene>
<dbReference type="SUPFAM" id="SSF53720">
    <property type="entry name" value="ALDH-like"/>
    <property type="match status" value="1"/>
</dbReference>
<dbReference type="Proteomes" id="UP000243140">
    <property type="component" value="Unassembled WGS sequence"/>
</dbReference>
<dbReference type="Gene3D" id="3.40.309.10">
    <property type="entry name" value="Aldehyde Dehydrogenase, Chain A, domain 2"/>
    <property type="match status" value="1"/>
</dbReference>
<evidence type="ECO:0000256" key="3">
    <source>
        <dbReference type="PROSITE-ProRule" id="PRU10007"/>
    </source>
</evidence>
<feature type="active site" evidence="3">
    <location>
        <position position="274"/>
    </location>
</feature>
<reference evidence="6 7" key="1">
    <citation type="submission" date="2017-02" db="EMBL/GenBank/DDBJ databases">
        <title>The new phylogeny of genus Mycobacterium.</title>
        <authorList>
            <person name="Tortoli E."/>
            <person name="Trovato A."/>
            <person name="Cirillo D.M."/>
        </authorList>
    </citation>
    <scope>NUCLEOTIDE SEQUENCE [LARGE SCALE GENOMIC DNA]</scope>
    <source>
        <strain evidence="6 7">IP1130001</strain>
    </source>
</reference>
<dbReference type="RefSeq" id="WP_071509720.1">
    <property type="nucleotide sequence ID" value="NZ_CP060015.1"/>
</dbReference>
<dbReference type="InterPro" id="IPR029510">
    <property type="entry name" value="Ald_DH_CS_GLU"/>
</dbReference>
<evidence type="ECO:0000259" key="5">
    <source>
        <dbReference type="Pfam" id="PF00171"/>
    </source>
</evidence>
<name>A0ABX3SWK9_MYCMA</name>
<dbReference type="InterPro" id="IPR016162">
    <property type="entry name" value="Ald_DH_N"/>
</dbReference>
<dbReference type="PANTHER" id="PTHR42804">
    <property type="entry name" value="ALDEHYDE DEHYDROGENASE"/>
    <property type="match status" value="1"/>
</dbReference>
<organism evidence="6 7">
    <name type="scientific">Mycobacterium malmoense</name>
    <dbReference type="NCBI Taxonomy" id="1780"/>
    <lineage>
        <taxon>Bacteria</taxon>
        <taxon>Bacillati</taxon>
        <taxon>Actinomycetota</taxon>
        <taxon>Actinomycetes</taxon>
        <taxon>Mycobacteriales</taxon>
        <taxon>Mycobacteriaceae</taxon>
        <taxon>Mycobacterium</taxon>
    </lineage>
</organism>
<keyword evidence="2 4" id="KW-0560">Oxidoreductase</keyword>
<keyword evidence="7" id="KW-1185">Reference proteome</keyword>
<evidence type="ECO:0000256" key="4">
    <source>
        <dbReference type="RuleBase" id="RU003345"/>
    </source>
</evidence>
<accession>A0ABX3SWK9</accession>
<evidence type="ECO:0000256" key="1">
    <source>
        <dbReference type="ARBA" id="ARBA00009986"/>
    </source>
</evidence>
<proteinExistence type="inferred from homology"/>
<protein>
    <submittedName>
        <fullName evidence="6">Aldehyde dehydrogenase</fullName>
    </submittedName>
</protein>
<dbReference type="EMBL" id="MVHV01000002">
    <property type="protein sequence ID" value="ORA85000.1"/>
    <property type="molecule type" value="Genomic_DNA"/>
</dbReference>
<dbReference type="CDD" id="cd07089">
    <property type="entry name" value="ALDH_CddD-AldA-like"/>
    <property type="match status" value="1"/>
</dbReference>
<dbReference type="PANTHER" id="PTHR42804:SF1">
    <property type="entry name" value="ALDEHYDE DEHYDROGENASE-RELATED"/>
    <property type="match status" value="1"/>
</dbReference>
<comment type="caution">
    <text evidence="6">The sequence shown here is derived from an EMBL/GenBank/DDBJ whole genome shotgun (WGS) entry which is preliminary data.</text>
</comment>
<evidence type="ECO:0000313" key="7">
    <source>
        <dbReference type="Proteomes" id="UP000243140"/>
    </source>
</evidence>
<dbReference type="Pfam" id="PF00171">
    <property type="entry name" value="Aldedh"/>
    <property type="match status" value="1"/>
</dbReference>
<dbReference type="InterPro" id="IPR015590">
    <property type="entry name" value="Aldehyde_DH_dom"/>
</dbReference>
<dbReference type="Gene3D" id="3.40.605.10">
    <property type="entry name" value="Aldehyde Dehydrogenase, Chain A, domain 1"/>
    <property type="match status" value="1"/>
</dbReference>
<comment type="similarity">
    <text evidence="1 4">Belongs to the aldehyde dehydrogenase family.</text>
</comment>
<dbReference type="InterPro" id="IPR016161">
    <property type="entry name" value="Ald_DH/histidinol_DH"/>
</dbReference>
<evidence type="ECO:0000256" key="2">
    <source>
        <dbReference type="ARBA" id="ARBA00023002"/>
    </source>
</evidence>
<feature type="domain" description="Aldehyde dehydrogenase" evidence="5">
    <location>
        <begin position="38"/>
        <end position="495"/>
    </location>
</feature>
<sequence>MPAQDTAETTARTVADAAPGSRVDRRLLIDGRLVTADKAFPSINPATTAVIGHAPDAGVEDAEAAIAAARRAFDTTCWPTDAGLRIRCLDQLHQALVDHAEELRELTIAEVGATRALTQGAQLDEPIGIVRFYADLLRNYQFSEDLGEKESRGMRHHRWVEKEAAGVVGAIIAYNYPNQLALAKLAPALAAGCTVVLKGAPDTPLITLALGELIANHTDIPPGVVNVLSSSGPAVGEALTTSPDVDVITFTGSTAVGRKIMAAASQTVKRVFLELGGKSAVIMLDDADFAAAAMFAAFSMVTHAGQGCALTSRLLVPRKHHDEIVELIARNFAKVRHGNPADPKTFMGPLINERQRDKVDAMVQRAVATGATLVTGGERLDPGYFYAPTLLTNVDPDSEIAQDEVFGPVLAVIAFDDDDDAVRIANNSIYGLAGAVFGRDQDRALAVARRIRTGSFSINGGNYFGADSPFGGFKQSGIGREMGVAGLEEFLERKTFAIPAEGAPA</sequence>